<evidence type="ECO:0000313" key="4">
    <source>
        <dbReference type="Proteomes" id="UP001442494"/>
    </source>
</evidence>
<keyword evidence="4" id="KW-1185">Reference proteome</keyword>
<organism evidence="3 4">
    <name type="scientific">Funiculus sociatus GB2-A5</name>
    <dbReference type="NCBI Taxonomy" id="2933946"/>
    <lineage>
        <taxon>Bacteria</taxon>
        <taxon>Bacillati</taxon>
        <taxon>Cyanobacteriota</taxon>
        <taxon>Cyanophyceae</taxon>
        <taxon>Coleofasciculales</taxon>
        <taxon>Coleofasciculaceae</taxon>
        <taxon>Funiculus</taxon>
    </lineage>
</organism>
<dbReference type="GO" id="GO:0009002">
    <property type="term" value="F:serine-type D-Ala-D-Ala carboxypeptidase activity"/>
    <property type="evidence" value="ECO:0007669"/>
    <property type="project" value="UniProtKB-EC"/>
</dbReference>
<dbReference type="InterPro" id="IPR000667">
    <property type="entry name" value="Peptidase_S13"/>
</dbReference>
<comment type="caution">
    <text evidence="3">The sequence shown here is derived from an EMBL/GenBank/DDBJ whole genome shotgun (WGS) entry which is preliminary data.</text>
</comment>
<evidence type="ECO:0000256" key="1">
    <source>
        <dbReference type="ARBA" id="ARBA00006096"/>
    </source>
</evidence>
<keyword evidence="3" id="KW-0121">Carboxypeptidase</keyword>
<dbReference type="Gene3D" id="3.50.80.20">
    <property type="entry name" value="D-Ala-D-Ala carboxypeptidase C, peptidase S13"/>
    <property type="match status" value="1"/>
</dbReference>
<proteinExistence type="inferred from homology"/>
<dbReference type="PANTHER" id="PTHR30023:SF0">
    <property type="entry name" value="PENICILLIN-SENSITIVE CARBOXYPEPTIDASE A"/>
    <property type="match status" value="1"/>
</dbReference>
<keyword evidence="2 3" id="KW-0378">Hydrolase</keyword>
<dbReference type="RefSeq" id="WP_190421540.1">
    <property type="nucleotide sequence ID" value="NZ_JAMPKK010000015.1"/>
</dbReference>
<sequence length="451" mass="48051">MLELFGSGLVTLWLNMAGLKTTGVDTAQLMAWRGVPLFALSSATDPAAEIAMRQYLKGLSAKGAVTASQGVWLQSGAVTLANHQGTIPIPAASLTKIATSVAALETWGPAHQFETLIGATGPIKNGVLQGDLVITGSGDPFFVWEEAIAVGNALNKRGIRQVNGNLVIVGNFYMNYQSNPVLAGQMLKAAFNPRSWPRDAQYLYNLMPPGTPKPQIAIAGGVKVLTLPSPVSQIDFGGFPKQILLLRHHSMSLAHILKEMNIYSNNEMAEMLSNSLGGASVVAQLGAKSAGVPQQEIQLINGSGLGVENRISPRAVCGMLMAMERYLQPHSLTVADLFPVAGRDRRGTMAYRKLPPGTIIKTGTLREVSALAGVVPTRDRGPVWFAIINKGGNVDNFRTQQDIIVQKLVKQWGMAPTLPVALAPSPGTSDAPKHLGEPTRNEIISGVQVQF</sequence>
<dbReference type="Pfam" id="PF02113">
    <property type="entry name" value="Peptidase_S13"/>
    <property type="match status" value="2"/>
</dbReference>
<dbReference type="SUPFAM" id="SSF56601">
    <property type="entry name" value="beta-lactamase/transpeptidase-like"/>
    <property type="match status" value="1"/>
</dbReference>
<dbReference type="InterPro" id="IPR012338">
    <property type="entry name" value="Beta-lactam/transpept-like"/>
</dbReference>
<name>A0ABV0JMD2_9CYAN</name>
<comment type="similarity">
    <text evidence="1">Belongs to the peptidase S13 family.</text>
</comment>
<protein>
    <submittedName>
        <fullName evidence="3">D-alanyl-D-alanine carboxypeptidase</fullName>
        <ecNumber evidence="3">3.4.16.4</ecNumber>
    </submittedName>
</protein>
<evidence type="ECO:0000313" key="3">
    <source>
        <dbReference type="EMBL" id="MEP0864578.1"/>
    </source>
</evidence>
<dbReference type="EMBL" id="JAMPKK010000015">
    <property type="protein sequence ID" value="MEP0864578.1"/>
    <property type="molecule type" value="Genomic_DNA"/>
</dbReference>
<accession>A0ABV0JMD2</accession>
<gene>
    <name evidence="3" type="ORF">NDI37_08865</name>
</gene>
<reference evidence="3 4" key="1">
    <citation type="submission" date="2022-04" db="EMBL/GenBank/DDBJ databases">
        <title>Positive selection, recombination, and allopatry shape intraspecific diversity of widespread and dominant cyanobacteria.</title>
        <authorList>
            <person name="Wei J."/>
            <person name="Shu W."/>
            <person name="Hu C."/>
        </authorList>
    </citation>
    <scope>NUCLEOTIDE SEQUENCE [LARGE SCALE GENOMIC DNA]</scope>
    <source>
        <strain evidence="3 4">GB2-A5</strain>
    </source>
</reference>
<dbReference type="PRINTS" id="PR00922">
    <property type="entry name" value="DADACBPTASE3"/>
</dbReference>
<dbReference type="PANTHER" id="PTHR30023">
    <property type="entry name" value="D-ALANYL-D-ALANINE CARBOXYPEPTIDASE"/>
    <property type="match status" value="1"/>
</dbReference>
<dbReference type="EC" id="3.4.16.4" evidence="3"/>
<evidence type="ECO:0000256" key="2">
    <source>
        <dbReference type="ARBA" id="ARBA00022801"/>
    </source>
</evidence>
<keyword evidence="3" id="KW-0645">Protease</keyword>
<dbReference type="Proteomes" id="UP001442494">
    <property type="component" value="Unassembled WGS sequence"/>
</dbReference>
<dbReference type="Gene3D" id="3.40.710.10">
    <property type="entry name" value="DD-peptidase/beta-lactamase superfamily"/>
    <property type="match status" value="1"/>
</dbReference>